<reference evidence="2" key="1">
    <citation type="journal article" date="2016" name="Nat. Biotechnol.">
        <title>Sequencing wild and cultivated cassava and related species reveals extensive interspecific hybridization and genetic diversity.</title>
        <authorList>
            <person name="Bredeson J.V."/>
            <person name="Lyons J.B."/>
            <person name="Prochnik S.E."/>
            <person name="Wu G.A."/>
            <person name="Ha C.M."/>
            <person name="Edsinger-Gonzales E."/>
            <person name="Grimwood J."/>
            <person name="Schmutz J."/>
            <person name="Rabbi I.Y."/>
            <person name="Egesi C."/>
            <person name="Nauluvula P."/>
            <person name="Lebot V."/>
            <person name="Ndunguru J."/>
            <person name="Mkamilo G."/>
            <person name="Bart R.S."/>
            <person name="Setter T.L."/>
            <person name="Gleadow R.M."/>
            <person name="Kulakow P."/>
            <person name="Ferguson M.E."/>
            <person name="Rounsley S."/>
            <person name="Rokhsar D.S."/>
        </authorList>
    </citation>
    <scope>NUCLEOTIDE SEQUENCE [LARGE SCALE GENOMIC DNA]</scope>
    <source>
        <strain evidence="2">cv. AM560-2</strain>
    </source>
</reference>
<comment type="caution">
    <text evidence="1">The sequence shown here is derived from an EMBL/GenBank/DDBJ whole genome shotgun (WGS) entry which is preliminary data.</text>
</comment>
<proteinExistence type="predicted"/>
<evidence type="ECO:0000313" key="1">
    <source>
        <dbReference type="EMBL" id="KAG8651789.1"/>
    </source>
</evidence>
<dbReference type="EMBL" id="CM004392">
    <property type="protein sequence ID" value="KAG8651789.1"/>
    <property type="molecule type" value="Genomic_DNA"/>
</dbReference>
<keyword evidence="2" id="KW-1185">Reference proteome</keyword>
<sequence length="161" mass="17120">MTAKGPVNVKAIEPTPVGPGRHSPLHSPLPYLFGGLAAMLALIAFSLLILACSYRKKSSVTGGGERDLEAGDVGHNNGDGKKQQSAAFEENILVIMAGQANPTFLASPVSRIKSFSYNKESEKTDIDGGLGLGLGSETHESSDQTHCLFSFKILAFFFLEH</sequence>
<protein>
    <submittedName>
        <fullName evidence="1">Uncharacterized protein</fullName>
    </submittedName>
</protein>
<organism evidence="1 2">
    <name type="scientific">Manihot esculenta</name>
    <name type="common">Cassava</name>
    <name type="synonym">Jatropha manihot</name>
    <dbReference type="NCBI Taxonomy" id="3983"/>
    <lineage>
        <taxon>Eukaryota</taxon>
        <taxon>Viridiplantae</taxon>
        <taxon>Streptophyta</taxon>
        <taxon>Embryophyta</taxon>
        <taxon>Tracheophyta</taxon>
        <taxon>Spermatophyta</taxon>
        <taxon>Magnoliopsida</taxon>
        <taxon>eudicotyledons</taxon>
        <taxon>Gunneridae</taxon>
        <taxon>Pentapetalae</taxon>
        <taxon>rosids</taxon>
        <taxon>fabids</taxon>
        <taxon>Malpighiales</taxon>
        <taxon>Euphorbiaceae</taxon>
        <taxon>Crotonoideae</taxon>
        <taxon>Manihoteae</taxon>
        <taxon>Manihot</taxon>
    </lineage>
</organism>
<gene>
    <name evidence="1" type="ORF">MANES_06G021600v8</name>
</gene>
<dbReference type="Proteomes" id="UP000091857">
    <property type="component" value="Chromosome 6"/>
</dbReference>
<accession>A0ACB7HII0</accession>
<evidence type="ECO:0000313" key="2">
    <source>
        <dbReference type="Proteomes" id="UP000091857"/>
    </source>
</evidence>
<name>A0ACB7HII0_MANES</name>